<reference evidence="2" key="1">
    <citation type="submission" date="2021-02" db="EMBL/GenBank/DDBJ databases">
        <authorList>
            <person name="Nowell W R."/>
        </authorList>
    </citation>
    <scope>NUCLEOTIDE SEQUENCE</scope>
</reference>
<evidence type="ECO:0000313" key="1">
    <source>
        <dbReference type="EMBL" id="CAF1331041.1"/>
    </source>
</evidence>
<evidence type="ECO:0000313" key="2">
    <source>
        <dbReference type="EMBL" id="CAF4142440.1"/>
    </source>
</evidence>
<gene>
    <name evidence="1" type="ORF">OVA965_LOCUS29890</name>
    <name evidence="2" type="ORF">TMI583_LOCUS30678</name>
</gene>
<feature type="non-terminal residue" evidence="2">
    <location>
        <position position="1"/>
    </location>
</feature>
<dbReference type="Proteomes" id="UP000682733">
    <property type="component" value="Unassembled WGS sequence"/>
</dbReference>
<sequence length="159" mass="18456">KTRGSCSRKLLRKMGEERQTKISLYPYEGWGKPVLQCHWTVKTLWWSKTRCIVIEQNGHRKNVTKGHMKCLGNGQLEITGQFLRNDDSYFRLTLSSNITDDDVQDGYVLSGALELGSSKYDLQLSHFAMVSINYLEHQQRQNIKHNSLLKTRNLLFSCF</sequence>
<proteinExistence type="predicted"/>
<dbReference type="Proteomes" id="UP000677228">
    <property type="component" value="Unassembled WGS sequence"/>
</dbReference>
<comment type="caution">
    <text evidence="2">The sequence shown here is derived from an EMBL/GenBank/DDBJ whole genome shotgun (WGS) entry which is preliminary data.</text>
</comment>
<dbReference type="EMBL" id="CAJNOK010021347">
    <property type="protein sequence ID" value="CAF1331041.1"/>
    <property type="molecule type" value="Genomic_DNA"/>
</dbReference>
<organism evidence="2 3">
    <name type="scientific">Didymodactylos carnosus</name>
    <dbReference type="NCBI Taxonomy" id="1234261"/>
    <lineage>
        <taxon>Eukaryota</taxon>
        <taxon>Metazoa</taxon>
        <taxon>Spiralia</taxon>
        <taxon>Gnathifera</taxon>
        <taxon>Rotifera</taxon>
        <taxon>Eurotatoria</taxon>
        <taxon>Bdelloidea</taxon>
        <taxon>Philodinida</taxon>
        <taxon>Philodinidae</taxon>
        <taxon>Didymodactylos</taxon>
    </lineage>
</organism>
<dbReference type="EMBL" id="CAJOBA010042964">
    <property type="protein sequence ID" value="CAF4142440.1"/>
    <property type="molecule type" value="Genomic_DNA"/>
</dbReference>
<protein>
    <submittedName>
        <fullName evidence="2">Uncharacterized protein</fullName>
    </submittedName>
</protein>
<dbReference type="AlphaFoldDB" id="A0A8S2R565"/>
<accession>A0A8S2R565</accession>
<name>A0A8S2R565_9BILA</name>
<evidence type="ECO:0000313" key="3">
    <source>
        <dbReference type="Proteomes" id="UP000682733"/>
    </source>
</evidence>